<evidence type="ECO:0000313" key="2">
    <source>
        <dbReference type="Proteomes" id="UP000808337"/>
    </source>
</evidence>
<comment type="caution">
    <text evidence="1">The sequence shown here is derived from an EMBL/GenBank/DDBJ whole genome shotgun (WGS) entry which is preliminary data.</text>
</comment>
<evidence type="ECO:0000313" key="1">
    <source>
        <dbReference type="EMBL" id="MBK9981339.1"/>
    </source>
</evidence>
<gene>
    <name evidence="1" type="ORF">IPP15_02755</name>
</gene>
<organism evidence="1 2">
    <name type="scientific">Candidatus Opimibacter skivensis</name>
    <dbReference type="NCBI Taxonomy" id="2982028"/>
    <lineage>
        <taxon>Bacteria</taxon>
        <taxon>Pseudomonadati</taxon>
        <taxon>Bacteroidota</taxon>
        <taxon>Saprospiria</taxon>
        <taxon>Saprospirales</taxon>
        <taxon>Saprospiraceae</taxon>
        <taxon>Candidatus Opimibacter</taxon>
    </lineage>
</organism>
<evidence type="ECO:0008006" key="3">
    <source>
        <dbReference type="Google" id="ProtNLM"/>
    </source>
</evidence>
<protein>
    <recommendedName>
        <fullName evidence="3">CBM-cenC domain-containing protein</fullName>
    </recommendedName>
</protein>
<dbReference type="AlphaFoldDB" id="A0A9D7XLP7"/>
<accession>A0A9D7XLP7</accession>
<sequence length="168" mass="19330">MNASFEGEPSDATVPQGWMACKEGTTPDILPGFWGVYNEPSDGDTYVGLITRQNNTWESIGQRLTANLEKGKCYSWSLDLAHSDTYSGYNNPIKLRIWASKLKCQKDQLIYESPLIEHLDWRSYTFRFTPDGDYRYILIEAFHSEQPFQYKGNILIDRVRPITACDKT</sequence>
<proteinExistence type="predicted"/>
<name>A0A9D7XLP7_9BACT</name>
<dbReference type="Proteomes" id="UP000808337">
    <property type="component" value="Unassembled WGS sequence"/>
</dbReference>
<reference evidence="1 2" key="1">
    <citation type="submission" date="2020-10" db="EMBL/GenBank/DDBJ databases">
        <title>Connecting structure to function with the recovery of over 1000 high-quality activated sludge metagenome-assembled genomes encoding full-length rRNA genes using long-read sequencing.</title>
        <authorList>
            <person name="Singleton C.M."/>
            <person name="Petriglieri F."/>
            <person name="Kristensen J.M."/>
            <person name="Kirkegaard R.H."/>
            <person name="Michaelsen T.Y."/>
            <person name="Andersen M.H."/>
            <person name="Karst S.M."/>
            <person name="Dueholm M.S."/>
            <person name="Nielsen P.H."/>
            <person name="Albertsen M."/>
        </authorList>
    </citation>
    <scope>NUCLEOTIDE SEQUENCE [LARGE SCALE GENOMIC DNA]</scope>
    <source>
        <strain evidence="1">Ribe_18-Q3-R11-54_MAXAC.273</strain>
    </source>
</reference>
<dbReference type="Gene3D" id="2.60.120.260">
    <property type="entry name" value="Galactose-binding domain-like"/>
    <property type="match status" value="1"/>
</dbReference>
<dbReference type="EMBL" id="JADKGY010000001">
    <property type="protein sequence ID" value="MBK9981339.1"/>
    <property type="molecule type" value="Genomic_DNA"/>
</dbReference>